<dbReference type="InterPro" id="IPR056375">
    <property type="entry name" value="Idi_bact"/>
</dbReference>
<dbReference type="PANTHER" id="PTHR10885">
    <property type="entry name" value="ISOPENTENYL-DIPHOSPHATE DELTA-ISOMERASE"/>
    <property type="match status" value="1"/>
</dbReference>
<comment type="pathway">
    <text evidence="1 10">Isoprenoid biosynthesis; dimethylallyl diphosphate biosynthesis; dimethylallyl diphosphate from isopentenyl diphosphate: step 1/1.</text>
</comment>
<dbReference type="InterPro" id="IPR011876">
    <property type="entry name" value="IsopentenylPP_isomerase_typ1"/>
</dbReference>
<evidence type="ECO:0000313" key="14">
    <source>
        <dbReference type="Proteomes" id="UP000007967"/>
    </source>
</evidence>
<keyword evidence="4 10" id="KW-0963">Cytoplasm</keyword>
<name>D2PPL9_KRIFD</name>
<evidence type="ECO:0000256" key="4">
    <source>
        <dbReference type="ARBA" id="ARBA00022490"/>
    </source>
</evidence>
<feature type="binding site" evidence="10">
    <location>
        <position position="116"/>
    </location>
    <ligand>
        <name>Mn(2+)</name>
        <dbReference type="ChEBI" id="CHEBI:29035"/>
    </ligand>
</feature>
<feature type="active site" evidence="10 11">
    <location>
        <position position="116"/>
    </location>
</feature>
<evidence type="ECO:0000256" key="2">
    <source>
        <dbReference type="ARBA" id="ARBA00007579"/>
    </source>
</evidence>
<feature type="binding site" evidence="10">
    <location>
        <position position="114"/>
    </location>
    <ligand>
        <name>Mn(2+)</name>
        <dbReference type="ChEBI" id="CHEBI:29035"/>
    </ligand>
</feature>
<dbReference type="RefSeq" id="WP_012919537.1">
    <property type="nucleotide sequence ID" value="NC_013729.1"/>
</dbReference>
<evidence type="ECO:0000256" key="10">
    <source>
        <dbReference type="HAMAP-Rule" id="MF_00202"/>
    </source>
</evidence>
<evidence type="ECO:0000256" key="1">
    <source>
        <dbReference type="ARBA" id="ARBA00004826"/>
    </source>
</evidence>
<feature type="domain" description="Nudix hydrolase" evidence="12">
    <location>
        <begin position="30"/>
        <end position="164"/>
    </location>
</feature>
<keyword evidence="9 10" id="KW-0413">Isomerase</keyword>
<dbReference type="HAMAP" id="MF_00202">
    <property type="entry name" value="Idi"/>
    <property type="match status" value="1"/>
</dbReference>
<comment type="catalytic activity">
    <reaction evidence="10">
        <text>isopentenyl diphosphate = dimethylallyl diphosphate</text>
        <dbReference type="Rhea" id="RHEA:23284"/>
        <dbReference type="ChEBI" id="CHEBI:57623"/>
        <dbReference type="ChEBI" id="CHEBI:128769"/>
        <dbReference type="EC" id="5.3.3.2"/>
    </reaction>
</comment>
<comment type="similarity">
    <text evidence="2 10">Belongs to the IPP isomerase type 1 family.</text>
</comment>
<dbReference type="GO" id="GO:0050992">
    <property type="term" value="P:dimethylallyl diphosphate biosynthetic process"/>
    <property type="evidence" value="ECO:0007669"/>
    <property type="project" value="UniProtKB-UniRule"/>
</dbReference>
<reference evidence="14" key="1">
    <citation type="submission" date="2009-09" db="EMBL/GenBank/DDBJ databases">
        <title>The complete genome of Kribbella flavida DSM 17836.</title>
        <authorList>
            <consortium name="US DOE Joint Genome Institute (JGI-PGF)"/>
            <person name="Lucas S."/>
            <person name="Copeland A."/>
            <person name="Lapidus A."/>
            <person name="Glavina del Rio T."/>
            <person name="Dalin E."/>
            <person name="Tice H."/>
            <person name="Bruce D."/>
            <person name="Goodwin L."/>
            <person name="Pitluck S."/>
            <person name="Kyrpides N."/>
            <person name="Mavromatis K."/>
            <person name="Ivanova N."/>
            <person name="Saunders E."/>
            <person name="Brettin T."/>
            <person name="Detter J.C."/>
            <person name="Han C."/>
            <person name="Larimer F."/>
            <person name="Land M."/>
            <person name="Hauser L."/>
            <person name="Markowitz V."/>
            <person name="Cheng J.-F."/>
            <person name="Hugenholtz P."/>
            <person name="Woyke T."/>
            <person name="Wu D."/>
            <person name="Pukall R."/>
            <person name="Klenk H.-P."/>
            <person name="Eisen J.A."/>
        </authorList>
    </citation>
    <scope>NUCLEOTIDE SEQUENCE [LARGE SCALE GENOMIC DNA]</scope>
    <source>
        <strain evidence="14">DSM 17836 / JCM 10339 / NBRC 14399</strain>
    </source>
</reference>
<feature type="binding site" evidence="10">
    <location>
        <position position="25"/>
    </location>
    <ligand>
        <name>Mn(2+)</name>
        <dbReference type="ChEBI" id="CHEBI:29035"/>
    </ligand>
</feature>
<dbReference type="EMBL" id="CP001736">
    <property type="protein sequence ID" value="ADB30981.1"/>
    <property type="molecule type" value="Genomic_DNA"/>
</dbReference>
<proteinExistence type="inferred from homology"/>
<dbReference type="Pfam" id="PF00293">
    <property type="entry name" value="NUDIX"/>
    <property type="match status" value="1"/>
</dbReference>
<keyword evidence="8 10" id="KW-0414">Isoprene biosynthesis</keyword>
<dbReference type="PIRSF" id="PIRSF018427">
    <property type="entry name" value="Isopntndiph_ism"/>
    <property type="match status" value="1"/>
</dbReference>
<accession>D2PPL9</accession>
<protein>
    <recommendedName>
        <fullName evidence="3 10">Isopentenyl-diphosphate Delta-isomerase</fullName>
        <shortName evidence="10">IPP isomerase</shortName>
        <ecNumber evidence="3 10">5.3.3.2</ecNumber>
    </recommendedName>
    <alternativeName>
        <fullName evidence="10">IPP:DMAPP isomerase</fullName>
    </alternativeName>
    <alternativeName>
        <fullName evidence="10">Isopentenyl pyrophosphate isomerase</fullName>
    </alternativeName>
</protein>
<keyword evidence="7 10" id="KW-0464">Manganese</keyword>
<evidence type="ECO:0000259" key="12">
    <source>
        <dbReference type="PROSITE" id="PS51462"/>
    </source>
</evidence>
<comment type="cofactor">
    <cofactor evidence="10">
        <name>Mn(2+)</name>
        <dbReference type="ChEBI" id="CHEBI:29035"/>
    </cofactor>
    <text evidence="10">Binds 1 Mn(2+) ion per subunit.</text>
</comment>
<dbReference type="GO" id="GO:0008299">
    <property type="term" value="P:isoprenoid biosynthetic process"/>
    <property type="evidence" value="ECO:0007669"/>
    <property type="project" value="UniProtKB-UniRule"/>
</dbReference>
<dbReference type="PANTHER" id="PTHR10885:SF0">
    <property type="entry name" value="ISOPENTENYL-DIPHOSPHATE DELTA-ISOMERASE"/>
    <property type="match status" value="1"/>
</dbReference>
<evidence type="ECO:0000256" key="6">
    <source>
        <dbReference type="ARBA" id="ARBA00022842"/>
    </source>
</evidence>
<dbReference type="PROSITE" id="PS51462">
    <property type="entry name" value="NUDIX"/>
    <property type="match status" value="1"/>
</dbReference>
<reference evidence="13 14" key="2">
    <citation type="journal article" date="2010" name="Stand. Genomic Sci.">
        <title>Complete genome sequence of Kribbella flavida type strain (IFO 14399).</title>
        <authorList>
            <person name="Pukall R."/>
            <person name="Lapidus A."/>
            <person name="Glavina Del Rio T."/>
            <person name="Copeland A."/>
            <person name="Tice H."/>
            <person name="Cheng J.-F."/>
            <person name="Lucas S."/>
            <person name="Chen F."/>
            <person name="Nolan M."/>
            <person name="LaButti K."/>
            <person name="Pati A."/>
            <person name="Ivanova N."/>
            <person name="Mavrommatis K."/>
            <person name="Mikhailova N."/>
            <person name="Pitluck S."/>
            <person name="Bruce D."/>
            <person name="Goodwin L."/>
            <person name="Land M."/>
            <person name="Hauser L."/>
            <person name="Chang Y.-J."/>
            <person name="Jeffries C.D."/>
            <person name="Chen A."/>
            <person name="Palaniappan K."/>
            <person name="Chain P."/>
            <person name="Rohde M."/>
            <person name="Goeker M."/>
            <person name="Bristow J."/>
            <person name="Eisen J.A."/>
            <person name="Markowitz V."/>
            <person name="Hugenholtz P."/>
            <person name="Kyrpides N.C."/>
            <person name="Klenk H.-P."/>
            <person name="Brettin T."/>
        </authorList>
    </citation>
    <scope>NUCLEOTIDE SEQUENCE [LARGE SCALE GENOMIC DNA]</scope>
    <source>
        <strain evidence="14">DSM 17836 / JCM 10339 / NBRC 14399</strain>
    </source>
</reference>
<feature type="binding site" evidence="10">
    <location>
        <position position="69"/>
    </location>
    <ligand>
        <name>Mn(2+)</name>
        <dbReference type="ChEBI" id="CHEBI:29035"/>
    </ligand>
</feature>
<dbReference type="eggNOG" id="COG1443">
    <property type="taxonomic scope" value="Bacteria"/>
</dbReference>
<evidence type="ECO:0000256" key="7">
    <source>
        <dbReference type="ARBA" id="ARBA00023211"/>
    </source>
</evidence>
<dbReference type="NCBIfam" id="NF002995">
    <property type="entry name" value="PRK03759.1"/>
    <property type="match status" value="1"/>
</dbReference>
<feature type="binding site" evidence="10">
    <location>
        <position position="32"/>
    </location>
    <ligand>
        <name>Mn(2+)</name>
        <dbReference type="ChEBI" id="CHEBI:29035"/>
    </ligand>
</feature>
<evidence type="ECO:0000256" key="5">
    <source>
        <dbReference type="ARBA" id="ARBA00022723"/>
    </source>
</evidence>
<evidence type="ECO:0000256" key="3">
    <source>
        <dbReference type="ARBA" id="ARBA00012057"/>
    </source>
</evidence>
<comment type="function">
    <text evidence="10">Catalyzes the 1,3-allylic rearrangement of the homoallylic substrate isopentenyl (IPP) to its highly electrophilic allylic isomer, dimethylallyl diphosphate (DMAPP).</text>
</comment>
<dbReference type="GO" id="GO:0046872">
    <property type="term" value="F:metal ion binding"/>
    <property type="evidence" value="ECO:0007669"/>
    <property type="project" value="UniProtKB-KW"/>
</dbReference>
<evidence type="ECO:0000256" key="9">
    <source>
        <dbReference type="ARBA" id="ARBA00023235"/>
    </source>
</evidence>
<evidence type="ECO:0000313" key="13">
    <source>
        <dbReference type="EMBL" id="ADB30981.1"/>
    </source>
</evidence>
<dbReference type="KEGG" id="kfl:Kfla_1887"/>
<keyword evidence="5 10" id="KW-0479">Metal-binding</keyword>
<dbReference type="NCBIfam" id="TIGR02150">
    <property type="entry name" value="IPP_isom_1"/>
    <property type="match status" value="1"/>
</dbReference>
<feature type="active site" evidence="10 11">
    <location>
        <position position="67"/>
    </location>
</feature>
<dbReference type="AlphaFoldDB" id="D2PPL9"/>
<feature type="binding site" evidence="10">
    <location>
        <position position="87"/>
    </location>
    <ligand>
        <name>Mg(2+)</name>
        <dbReference type="ChEBI" id="CHEBI:18420"/>
    </ligand>
</feature>
<evidence type="ECO:0000256" key="11">
    <source>
        <dbReference type="PIRSR" id="PIRSR018427-1"/>
    </source>
</evidence>
<dbReference type="GO" id="GO:0004452">
    <property type="term" value="F:isopentenyl-diphosphate delta-isomerase activity"/>
    <property type="evidence" value="ECO:0007669"/>
    <property type="project" value="UniProtKB-UniRule"/>
</dbReference>
<keyword evidence="14" id="KW-1185">Reference proteome</keyword>
<evidence type="ECO:0000256" key="8">
    <source>
        <dbReference type="ARBA" id="ARBA00023229"/>
    </source>
</evidence>
<dbReference type="InterPro" id="IPR015797">
    <property type="entry name" value="NUDIX_hydrolase-like_dom_sf"/>
</dbReference>
<comment type="cofactor">
    <cofactor evidence="10">
        <name>Mg(2+)</name>
        <dbReference type="ChEBI" id="CHEBI:18420"/>
    </cofactor>
    <text evidence="10">Binds 1 Mg(2+) ion per subunit. The magnesium ion binds only when substrate is bound.</text>
</comment>
<organism evidence="13 14">
    <name type="scientific">Kribbella flavida (strain DSM 17836 / JCM 10339 / NBRC 14399)</name>
    <dbReference type="NCBI Taxonomy" id="479435"/>
    <lineage>
        <taxon>Bacteria</taxon>
        <taxon>Bacillati</taxon>
        <taxon>Actinomycetota</taxon>
        <taxon>Actinomycetes</taxon>
        <taxon>Propionibacteriales</taxon>
        <taxon>Kribbellaceae</taxon>
        <taxon>Kribbella</taxon>
    </lineage>
</organism>
<dbReference type="EC" id="5.3.3.2" evidence="3 10"/>
<dbReference type="UniPathway" id="UPA00059">
    <property type="reaction ID" value="UER00104"/>
</dbReference>
<dbReference type="InterPro" id="IPR000086">
    <property type="entry name" value="NUDIX_hydrolase_dom"/>
</dbReference>
<dbReference type="Gene3D" id="3.90.79.10">
    <property type="entry name" value="Nucleoside Triphosphate Pyrophosphohydrolase"/>
    <property type="match status" value="1"/>
</dbReference>
<keyword evidence="6 10" id="KW-0460">Magnesium</keyword>
<comment type="subcellular location">
    <subcellularLocation>
        <location evidence="10">Cytoplasm</location>
    </subcellularLocation>
</comment>
<dbReference type="HOGENOM" id="CLU_060552_2_0_11"/>
<dbReference type="GO" id="GO:0005737">
    <property type="term" value="C:cytoplasm"/>
    <property type="evidence" value="ECO:0007669"/>
    <property type="project" value="UniProtKB-SubCell"/>
</dbReference>
<dbReference type="STRING" id="479435.Kfla_1887"/>
<dbReference type="Proteomes" id="UP000007967">
    <property type="component" value="Chromosome"/>
</dbReference>
<gene>
    <name evidence="10" type="primary">idi</name>
    <name evidence="13" type="ordered locus">Kfla_1887</name>
</gene>
<sequence length="188" mass="20618">METEKVVLVDEAGRAIGSQDKATVHHRSTPLHLAFSSYVLDRQDRLLLTQRAHSKTTWPGVWTNSCCGHPLPGEPLADAVRRRLGDELGVVPDDVELVLPEFRYRAEMPAGIVENELCPVYRVRWSGDPSPDPAEVAAYEWVEWSQVGARPGLSPWCELQLAALSGLGPTPADWPVADPELLPPAAKA</sequence>
<dbReference type="SUPFAM" id="SSF55811">
    <property type="entry name" value="Nudix"/>
    <property type="match status" value="1"/>
</dbReference>
<dbReference type="CDD" id="cd02885">
    <property type="entry name" value="NUDIX_IPP_Isomerase"/>
    <property type="match status" value="1"/>
</dbReference>